<reference evidence="3 4" key="1">
    <citation type="submission" date="2018-07" db="EMBL/GenBank/DDBJ databases">
        <title>Complete genome sequence of Flavobacterium arcticum type strain SM1502T.</title>
        <authorList>
            <person name="Li Y."/>
            <person name="Li D.-D."/>
        </authorList>
    </citation>
    <scope>NUCLEOTIDE SEQUENCE [LARGE SCALE GENOMIC DNA]</scope>
    <source>
        <strain evidence="3 4">SM1502</strain>
    </source>
</reference>
<dbReference type="OrthoDB" id="9813910at2"/>
<evidence type="ECO:0000259" key="2">
    <source>
        <dbReference type="Pfam" id="PF18935"/>
    </source>
</evidence>
<keyword evidence="1" id="KW-0732">Signal</keyword>
<dbReference type="RefSeq" id="WP_114676586.1">
    <property type="nucleotide sequence ID" value="NZ_CP031188.1"/>
</dbReference>
<dbReference type="Proteomes" id="UP000253951">
    <property type="component" value="Chromosome"/>
</dbReference>
<keyword evidence="4" id="KW-1185">Reference proteome</keyword>
<dbReference type="InterPro" id="IPR043738">
    <property type="entry name" value="DUF5683"/>
</dbReference>
<feature type="domain" description="DUF5683" evidence="2">
    <location>
        <begin position="45"/>
        <end position="190"/>
    </location>
</feature>
<accession>A0A345H8B3</accession>
<dbReference type="EMBL" id="CP031188">
    <property type="protein sequence ID" value="AXG72823.1"/>
    <property type="molecule type" value="Genomic_DNA"/>
</dbReference>
<organism evidence="3 4">
    <name type="scientific">Flavobacterium arcticum</name>
    <dbReference type="NCBI Taxonomy" id="1784713"/>
    <lineage>
        <taxon>Bacteria</taxon>
        <taxon>Pseudomonadati</taxon>
        <taxon>Bacteroidota</taxon>
        <taxon>Flavobacteriia</taxon>
        <taxon>Flavobacteriales</taxon>
        <taxon>Flavobacteriaceae</taxon>
        <taxon>Flavobacterium</taxon>
    </lineage>
</organism>
<proteinExistence type="predicted"/>
<feature type="chain" id="PRO_5016930314" description="DUF5683 domain-containing protein" evidence="1">
    <location>
        <begin position="22"/>
        <end position="190"/>
    </location>
</feature>
<evidence type="ECO:0000256" key="1">
    <source>
        <dbReference type="SAM" id="SignalP"/>
    </source>
</evidence>
<evidence type="ECO:0000313" key="3">
    <source>
        <dbReference type="EMBL" id="AXG72823.1"/>
    </source>
</evidence>
<name>A0A345H8B3_9FLAO</name>
<dbReference type="AlphaFoldDB" id="A0A345H8B3"/>
<dbReference type="Pfam" id="PF18935">
    <property type="entry name" value="DUF5683"/>
    <property type="match status" value="1"/>
</dbReference>
<evidence type="ECO:0000313" key="4">
    <source>
        <dbReference type="Proteomes" id="UP000253951"/>
    </source>
</evidence>
<sequence length="190" mass="21843">MKNKLFIFILLLVFSSVPLLAQNDELKTNIVVKDSVDMKPYTIDPLAPSKAAFYSAVLPGLGQVYNKKYWKVPIVYGAMGLSLYYYNFNNKKYHEYRDAYRDKLAGREVTGQLSSLTEDRLISGQTFHQRNRDLSMLITVGLYVLNIVEANVNAHLGQFNVNENLSLYPKLDRNEIDNNYHMGLALNYQF</sequence>
<gene>
    <name evidence="3" type="ORF">DVK85_00670</name>
</gene>
<dbReference type="KEGG" id="fat:DVK85_00670"/>
<protein>
    <recommendedName>
        <fullName evidence="2">DUF5683 domain-containing protein</fullName>
    </recommendedName>
</protein>
<feature type="signal peptide" evidence="1">
    <location>
        <begin position="1"/>
        <end position="21"/>
    </location>
</feature>